<dbReference type="EMBL" id="CAKOAT010190599">
    <property type="protein sequence ID" value="CAH8354288.1"/>
    <property type="molecule type" value="Genomic_DNA"/>
</dbReference>
<dbReference type="Proteomes" id="UP001642260">
    <property type="component" value="Unassembled WGS sequence"/>
</dbReference>
<comment type="caution">
    <text evidence="2">The sequence shown here is derived from an EMBL/GenBank/DDBJ whole genome shotgun (WGS) entry which is preliminary data.</text>
</comment>
<name>A0ABC8KF18_ERUVS</name>
<keyword evidence="1" id="KW-0175">Coiled coil</keyword>
<proteinExistence type="predicted"/>
<keyword evidence="3" id="KW-1185">Reference proteome</keyword>
<gene>
    <name evidence="2" type="ORF">ERUC_LOCUS20043</name>
</gene>
<reference evidence="2 3" key="1">
    <citation type="submission" date="2022-03" db="EMBL/GenBank/DDBJ databases">
        <authorList>
            <person name="Macdonald S."/>
            <person name="Ahmed S."/>
            <person name="Newling K."/>
        </authorList>
    </citation>
    <scope>NUCLEOTIDE SEQUENCE [LARGE SCALE GENOMIC DNA]</scope>
</reference>
<sequence length="116" mass="13554">MAGNRDLKMKAPMNDDYGETPLDGFNKGVKETTAHYREILAMYKEMNDAIEARHQEEIEVVRLQAKLEVLDHLNDLFELINEKENLESELRLAEAKMDDVKVPSMDWFKLGEPKMW</sequence>
<evidence type="ECO:0000256" key="1">
    <source>
        <dbReference type="SAM" id="Coils"/>
    </source>
</evidence>
<organism evidence="2 3">
    <name type="scientific">Eruca vesicaria subsp. sativa</name>
    <name type="common">Garden rocket</name>
    <name type="synonym">Eruca sativa</name>
    <dbReference type="NCBI Taxonomy" id="29727"/>
    <lineage>
        <taxon>Eukaryota</taxon>
        <taxon>Viridiplantae</taxon>
        <taxon>Streptophyta</taxon>
        <taxon>Embryophyta</taxon>
        <taxon>Tracheophyta</taxon>
        <taxon>Spermatophyta</taxon>
        <taxon>Magnoliopsida</taxon>
        <taxon>eudicotyledons</taxon>
        <taxon>Gunneridae</taxon>
        <taxon>Pentapetalae</taxon>
        <taxon>rosids</taxon>
        <taxon>malvids</taxon>
        <taxon>Brassicales</taxon>
        <taxon>Brassicaceae</taxon>
        <taxon>Brassiceae</taxon>
        <taxon>Eruca</taxon>
    </lineage>
</organism>
<dbReference type="AlphaFoldDB" id="A0ABC8KF18"/>
<feature type="coiled-coil region" evidence="1">
    <location>
        <begin position="46"/>
        <end position="96"/>
    </location>
</feature>
<evidence type="ECO:0000313" key="3">
    <source>
        <dbReference type="Proteomes" id="UP001642260"/>
    </source>
</evidence>
<protein>
    <submittedName>
        <fullName evidence="2">Uncharacterized protein</fullName>
    </submittedName>
</protein>
<evidence type="ECO:0000313" key="2">
    <source>
        <dbReference type="EMBL" id="CAH8354288.1"/>
    </source>
</evidence>
<accession>A0ABC8KF18</accession>